<dbReference type="AlphaFoldDB" id="A0A071MBN3"/>
<sequence length="298" mass="32231">MTVIDLSALDPPDLVETLDFEELYQRKLEHFKSIYPDWTAALESDPVVKLLELAAYEDVRFRARVNDAGRAVLLAYATGADLEHLAALWNLKKEIVDPGDPEAHPPIPVTYERDERLRLRTQMGIERASTAGPSGSYRSLAMDASPDVADVRVDHPEPGVVRVVVKSSSNGGIASVALLDTVRRALSPEDRRPLNDTLLVVAARPVNYSIVADVYIGRGPDPGVVLTARRADLDIAVAAGEGLRVGMPRSAVTGALHPKESGVVRVDLKSPAADVVCAVDEFARCTSIVLNPRVSDDD</sequence>
<dbReference type="InterPro" id="IPR052726">
    <property type="entry name" value="Phage_Baseplate_Hub"/>
</dbReference>
<dbReference type="OrthoDB" id="9793802at2"/>
<dbReference type="InterPro" id="IPR058531">
    <property type="entry name" value="Baseplate_J_M"/>
</dbReference>
<dbReference type="PANTHER" id="PTHR35862:SF1">
    <property type="entry name" value="FELS-2 PROPHAGE PROTEIN"/>
    <property type="match status" value="1"/>
</dbReference>
<gene>
    <name evidence="2" type="ORF">DT99_17475</name>
</gene>
<dbReference type="InterPro" id="IPR014507">
    <property type="entry name" value="Baseplate_assembly_J_pred"/>
</dbReference>
<proteinExistence type="predicted"/>
<evidence type="ECO:0000259" key="1">
    <source>
        <dbReference type="Pfam" id="PF26078"/>
    </source>
</evidence>
<dbReference type="PIRSF" id="PIRSF020481">
    <property type="entry name" value="BAP"/>
    <property type="match status" value="1"/>
</dbReference>
<dbReference type="Pfam" id="PF26078">
    <property type="entry name" value="Baseplate_J_M"/>
    <property type="match status" value="1"/>
</dbReference>
<protein>
    <submittedName>
        <fullName evidence="2">Baseplate J protein</fullName>
    </submittedName>
</protein>
<comment type="caution">
    <text evidence="2">The sequence shown here is derived from an EMBL/GenBank/DDBJ whole genome shotgun (WGS) entry which is preliminary data.</text>
</comment>
<accession>A0A071MBN3</accession>
<evidence type="ECO:0000313" key="2">
    <source>
        <dbReference type="EMBL" id="KEA58153.1"/>
    </source>
</evidence>
<name>A0A071MBN3_9BURK</name>
<dbReference type="EMBL" id="JJOA01000014">
    <property type="protein sequence ID" value="KEA58153.1"/>
    <property type="molecule type" value="Genomic_DNA"/>
</dbReference>
<reference evidence="2" key="1">
    <citation type="submission" date="2014-04" db="EMBL/GenBank/DDBJ databases">
        <title>In planta biocontrol of soil-borne Fusarium wilt of banana through a plant endophytic bacterium, Burkholderia cenocepacia 869T2.</title>
        <authorList>
            <person name="Ho Y.-N."/>
            <person name="Chiang H.-M."/>
            <person name="Chao C.-P."/>
            <person name="Su C.-C."/>
            <person name="Hsu H.-F."/>
            <person name="Guo C.-T."/>
            <person name="Hsieh J.-L."/>
            <person name="Huang C.-C."/>
        </authorList>
    </citation>
    <scope>NUCLEOTIDE SEQUENCE [LARGE SCALE GENOMIC DNA]</scope>
    <source>
        <strain evidence="2">869T2</strain>
    </source>
</reference>
<dbReference type="PANTHER" id="PTHR35862">
    <property type="entry name" value="FELS-2 PROPHAGE PROTEIN"/>
    <property type="match status" value="1"/>
</dbReference>
<dbReference type="RefSeq" id="WP_034188723.1">
    <property type="nucleotide sequence ID" value="NZ_JAGEMP010000024.1"/>
</dbReference>
<organism evidence="2">
    <name type="scientific">Burkholderia cenocepacia</name>
    <dbReference type="NCBI Taxonomy" id="95486"/>
    <lineage>
        <taxon>Bacteria</taxon>
        <taxon>Pseudomonadati</taxon>
        <taxon>Pseudomonadota</taxon>
        <taxon>Betaproteobacteria</taxon>
        <taxon>Burkholderiales</taxon>
        <taxon>Burkholderiaceae</taxon>
        <taxon>Burkholderia</taxon>
        <taxon>Burkholderia cepacia complex</taxon>
    </lineage>
</organism>
<feature type="domain" description="Baseplate J-like central" evidence="1">
    <location>
        <begin position="129"/>
        <end position="202"/>
    </location>
</feature>